<evidence type="ECO:0000256" key="1">
    <source>
        <dbReference type="SAM" id="MobiDB-lite"/>
    </source>
</evidence>
<sequence length="119" mass="12710">MLGDRPPKGEVRQISPSALGNVAARLRNGETLLLVECSEAVSKTQEGTASCCRSPRCLGGCRDRAIRDPAAPISTTLRLAAALRGRGQLQWQVERGVRSRPSVMEGRVDPPSCCGDLPL</sequence>
<evidence type="ECO:0000313" key="3">
    <source>
        <dbReference type="Proteomes" id="UP001066276"/>
    </source>
</evidence>
<reference evidence="2" key="1">
    <citation type="journal article" date="2022" name="bioRxiv">
        <title>Sequencing and chromosome-scale assembly of the giantPleurodeles waltlgenome.</title>
        <authorList>
            <person name="Brown T."/>
            <person name="Elewa A."/>
            <person name="Iarovenko S."/>
            <person name="Subramanian E."/>
            <person name="Araus A.J."/>
            <person name="Petzold A."/>
            <person name="Susuki M."/>
            <person name="Suzuki K.-i.T."/>
            <person name="Hayashi T."/>
            <person name="Toyoda A."/>
            <person name="Oliveira C."/>
            <person name="Osipova E."/>
            <person name="Leigh N.D."/>
            <person name="Simon A."/>
            <person name="Yun M.H."/>
        </authorList>
    </citation>
    <scope>NUCLEOTIDE SEQUENCE</scope>
    <source>
        <strain evidence="2">20211129_DDA</strain>
        <tissue evidence="2">Liver</tissue>
    </source>
</reference>
<keyword evidence="3" id="KW-1185">Reference proteome</keyword>
<accession>A0AAV7M4U0</accession>
<comment type="caution">
    <text evidence="2">The sequence shown here is derived from an EMBL/GenBank/DDBJ whole genome shotgun (WGS) entry which is preliminary data.</text>
</comment>
<dbReference type="AlphaFoldDB" id="A0AAV7M4U0"/>
<name>A0AAV7M4U0_PLEWA</name>
<proteinExistence type="predicted"/>
<protein>
    <submittedName>
        <fullName evidence="2">Uncharacterized protein</fullName>
    </submittedName>
</protein>
<dbReference type="Proteomes" id="UP001066276">
    <property type="component" value="Chromosome 10"/>
</dbReference>
<dbReference type="EMBL" id="JANPWB010000014">
    <property type="protein sequence ID" value="KAJ1098129.1"/>
    <property type="molecule type" value="Genomic_DNA"/>
</dbReference>
<organism evidence="2 3">
    <name type="scientific">Pleurodeles waltl</name>
    <name type="common">Iberian ribbed newt</name>
    <dbReference type="NCBI Taxonomy" id="8319"/>
    <lineage>
        <taxon>Eukaryota</taxon>
        <taxon>Metazoa</taxon>
        <taxon>Chordata</taxon>
        <taxon>Craniata</taxon>
        <taxon>Vertebrata</taxon>
        <taxon>Euteleostomi</taxon>
        <taxon>Amphibia</taxon>
        <taxon>Batrachia</taxon>
        <taxon>Caudata</taxon>
        <taxon>Salamandroidea</taxon>
        <taxon>Salamandridae</taxon>
        <taxon>Pleurodelinae</taxon>
        <taxon>Pleurodeles</taxon>
    </lineage>
</organism>
<feature type="region of interest" description="Disordered" evidence="1">
    <location>
        <begin position="97"/>
        <end position="119"/>
    </location>
</feature>
<evidence type="ECO:0000313" key="2">
    <source>
        <dbReference type="EMBL" id="KAJ1098129.1"/>
    </source>
</evidence>
<gene>
    <name evidence="2" type="ORF">NDU88_003245</name>
</gene>